<evidence type="ECO:0000259" key="2">
    <source>
        <dbReference type="Pfam" id="PF17129"/>
    </source>
</evidence>
<protein>
    <submittedName>
        <fullName evidence="5">M99 family carboxypeptidase catalytic domain-containing protein</fullName>
    </submittedName>
</protein>
<evidence type="ECO:0000313" key="7">
    <source>
        <dbReference type="Proteomes" id="UP001240777"/>
    </source>
</evidence>
<feature type="domain" description="Carboxypeptidase M99 beta-barrel" evidence="3">
    <location>
        <begin position="267"/>
        <end position="339"/>
    </location>
</feature>
<evidence type="ECO:0000313" key="5">
    <source>
        <dbReference type="EMBL" id="MDP2538892.1"/>
    </source>
</evidence>
<dbReference type="InterPro" id="IPR033397">
    <property type="entry name" value="Metallo_peptidase_C"/>
</dbReference>
<feature type="domain" description="D,L-carboxypeptidase peptidase" evidence="1">
    <location>
        <begin position="10"/>
        <end position="266"/>
    </location>
</feature>
<feature type="domain" description="Metallo-carboxypeptidase C-terminal" evidence="2">
    <location>
        <begin position="340"/>
        <end position="438"/>
    </location>
</feature>
<keyword evidence="5" id="KW-0645">Protease</keyword>
<dbReference type="EMBL" id="JAUPEV010000003">
    <property type="protein sequence ID" value="MDO7252849.1"/>
    <property type="molecule type" value="Genomic_DNA"/>
</dbReference>
<dbReference type="Proteomes" id="UP001177258">
    <property type="component" value="Unassembled WGS sequence"/>
</dbReference>
<dbReference type="Pfam" id="PF17129">
    <property type="entry name" value="Peptidase_M99_C"/>
    <property type="match status" value="1"/>
</dbReference>
<dbReference type="Gene3D" id="3.40.630.10">
    <property type="entry name" value="Zn peptidases"/>
    <property type="match status" value="1"/>
</dbReference>
<reference evidence="4 6" key="3">
    <citation type="journal article" date="2024" name="Syst. Appl. Microbiol.">
        <title>Helicobacter cappadocius sp. nov., from lizards: The first psychrotrophic Helicobacter species.</title>
        <authorList>
            <person name="Aydin F."/>
            <person name="Tarhane S."/>
            <person name="Karakaya E."/>
            <person name="Abay S."/>
            <person name="Kayman T."/>
            <person name="Guran O."/>
            <person name="Bozkurt E."/>
            <person name="Uzum N."/>
            <person name="Avci A."/>
            <person name="Olgun K."/>
            <person name="Jablonski D."/>
            <person name="Guran C."/>
            <person name="Burcin Saticioglu I."/>
        </authorList>
    </citation>
    <scope>NUCLEOTIDE SEQUENCE [LARGE SCALE GENOMIC DNA]</scope>
    <source>
        <strain evidence="4">Faydin-H75</strain>
        <strain evidence="6">faydin-H76</strain>
    </source>
</reference>
<gene>
    <name evidence="4" type="ORF">Q5I04_02835</name>
    <name evidence="5" type="ORF">Q5I06_03765</name>
</gene>
<dbReference type="CDD" id="cd06243">
    <property type="entry name" value="M14_CP_Csd4-like"/>
    <property type="match status" value="1"/>
</dbReference>
<dbReference type="RefSeq" id="WP_305516695.1">
    <property type="nucleotide sequence ID" value="NZ_JAUPEV010000003.1"/>
</dbReference>
<dbReference type="InterPro" id="IPR033398">
    <property type="entry name" value="Beta-barrel_M99"/>
</dbReference>
<evidence type="ECO:0000259" key="1">
    <source>
        <dbReference type="Pfam" id="PF17033"/>
    </source>
</evidence>
<evidence type="ECO:0000259" key="3">
    <source>
        <dbReference type="Pfam" id="PF17130"/>
    </source>
</evidence>
<reference evidence="4" key="2">
    <citation type="submission" date="2023-07" db="EMBL/GenBank/DDBJ databases">
        <authorList>
            <person name="Aydin F."/>
            <person name="Tarhane S."/>
            <person name="Saticioglu I.B."/>
            <person name="Karakaya E."/>
            <person name="Abay S."/>
            <person name="Guran O."/>
            <person name="Bozkurt E."/>
            <person name="Uzum N."/>
            <person name="Olgun K."/>
            <person name="Jablonski D."/>
        </authorList>
    </citation>
    <scope>NUCLEOTIDE SEQUENCE</scope>
    <source>
        <strain evidence="4">Faydin-H75</strain>
    </source>
</reference>
<comment type="caution">
    <text evidence="5">The sequence shown here is derived from an EMBL/GenBank/DDBJ whole genome shotgun (WGS) entry which is preliminary data.</text>
</comment>
<dbReference type="SUPFAM" id="SSF53187">
    <property type="entry name" value="Zn-dependent exopeptidases"/>
    <property type="match status" value="1"/>
</dbReference>
<keyword evidence="7" id="KW-1185">Reference proteome</keyword>
<dbReference type="InterPro" id="IPR031489">
    <property type="entry name" value="Peptidase_M99"/>
</dbReference>
<dbReference type="Pfam" id="PF17130">
    <property type="entry name" value="Peptidase_M99_m"/>
    <property type="match status" value="1"/>
</dbReference>
<dbReference type="GO" id="GO:0004180">
    <property type="term" value="F:carboxypeptidase activity"/>
    <property type="evidence" value="ECO:0007669"/>
    <property type="project" value="UniProtKB-KW"/>
</dbReference>
<dbReference type="AlphaFoldDB" id="A0AA90PII8"/>
<reference evidence="5 7" key="1">
    <citation type="submission" date="2023-07" db="EMBL/GenBank/DDBJ databases">
        <title>Unpublished Manusciprt.</title>
        <authorList>
            <person name="Aydin F."/>
            <person name="Tarhane S."/>
            <person name="Saticioglu I.B."/>
            <person name="Karakaya E."/>
            <person name="Abay S."/>
            <person name="Guran O."/>
            <person name="Bozkurt E."/>
            <person name="Uzum N."/>
            <person name="Olgun K."/>
            <person name="Jablonski D."/>
        </authorList>
    </citation>
    <scope>NUCLEOTIDE SEQUENCE</scope>
    <source>
        <strain evidence="7">faydin-H75</strain>
        <strain evidence="5">Faydin-H76</strain>
    </source>
</reference>
<dbReference type="EMBL" id="JAUYZK010000004">
    <property type="protein sequence ID" value="MDP2538892.1"/>
    <property type="molecule type" value="Genomic_DNA"/>
</dbReference>
<accession>A0AA90PII8</accession>
<keyword evidence="5" id="KW-0121">Carboxypeptidase</keyword>
<name>A0AA90PII8_9HELI</name>
<proteinExistence type="predicted"/>
<dbReference type="Pfam" id="PF17033">
    <property type="entry name" value="Peptidase_M99"/>
    <property type="match status" value="1"/>
</dbReference>
<evidence type="ECO:0000313" key="6">
    <source>
        <dbReference type="Proteomes" id="UP001177258"/>
    </source>
</evidence>
<organism evidence="5 6">
    <name type="scientific">Helicobacter cappadocius</name>
    <dbReference type="NCBI Taxonomy" id="3063998"/>
    <lineage>
        <taxon>Bacteria</taxon>
        <taxon>Pseudomonadati</taxon>
        <taxon>Campylobacterota</taxon>
        <taxon>Epsilonproteobacteria</taxon>
        <taxon>Campylobacterales</taxon>
        <taxon>Helicobacteraceae</taxon>
        <taxon>Helicobacter</taxon>
    </lineage>
</organism>
<keyword evidence="5" id="KW-0378">Hydrolase</keyword>
<evidence type="ECO:0000313" key="4">
    <source>
        <dbReference type="EMBL" id="MDO7252849.1"/>
    </source>
</evidence>
<dbReference type="Proteomes" id="UP001240777">
    <property type="component" value="Unassembled WGS sequence"/>
</dbReference>
<sequence length="439" mass="50504">MKKIIILSILFTFALSKPLAPIDFDVVKEQTNTKSPTLLLMGGIQGDEPGGFNATNMFLMHYKIIDGNVWVVPVLNKHSMLMNHRGLYDDMNRKFKNLSSSDPEYFIIKHIEDLITDKEVNVILHLHDGSGFYRPKYETPLLNPNRWGNCSIIDQKKLENVKFGDLNTIVNKMTSHINDNLLEPIHKYYVRDTHTAKGDKEMEKALTYFAIRNKKPAFANEASKELSLEKRVYYHLLAIEGILDQVGIKYERDFKLTPNNIYRLINDKTLDVKINDSIILPLYGLRPVLNYFPMPKDAQITTIPLSSKAHIVGLLPRNNQVWLKYGNKLMTRINPDYIEFDHSVKNIQIKVDGELKNIEVPSIVEVKENFEILPIEGYRVNIIGYVIPNDKSKKPNETGILIHHKDCISKFSIDKAGKIFRAEIYKGDKFSGMILIKFL</sequence>